<dbReference type="InterPro" id="IPR047799">
    <property type="entry name" value="T9SS_OM_PorV"/>
</dbReference>
<sequence length="382" mass="43052">MKNMLMFILIYSMVNMVYSQEEYQEITTGVPFLLISADARASGMGDLGVATSPNAFSQQWNPSKYSFSGEQAGIGVSYTPYLRELATDISLMNVTYYNRYNDRSAYAFSLKYFGLGEILFRQGIDDEPIPAEPNEFALDGSYSLKLSDYFSMGVTGRYIRSNLKLQQIDANSRSANSFAVDVSGYYQSEEKVYDKFNGRWRAGFNVSNLGPKIQYDEGGQESSLPTNLKLGGGFDFILDQDNTVAVSSEFNKLLVPTPKDFDGDGDIDNVDNQMYNDIGFFEGVFKSFGDAPGGFDEELSEIIWALGAEYNYREIFALRSGYYHESKKKGVRRYFTLGAGFKFNNTTIDLSYLFSTSNVSNPLENTLRFGLTFNFGETYYDY</sequence>
<proteinExistence type="predicted"/>
<evidence type="ECO:0000313" key="3">
    <source>
        <dbReference type="Proteomes" id="UP000183209"/>
    </source>
</evidence>
<protein>
    <recommendedName>
        <fullName evidence="1">Type IX secretion system protein PorV domain-containing protein</fullName>
    </recommendedName>
</protein>
<reference evidence="2 3" key="1">
    <citation type="submission" date="2016-10" db="EMBL/GenBank/DDBJ databases">
        <authorList>
            <person name="de Groot N.N."/>
        </authorList>
    </citation>
    <scope>NUCLEOTIDE SEQUENCE [LARGE SCALE GENOMIC DNA]</scope>
    <source>
        <strain evidence="2 3">CGMCC 1.6114</strain>
    </source>
</reference>
<dbReference type="AlphaFoldDB" id="A0A1I6VTB0"/>
<dbReference type="NCBIfam" id="NF033710">
    <property type="entry name" value="T9SS_OM_PorV"/>
    <property type="match status" value="1"/>
</dbReference>
<dbReference type="InterPro" id="IPR045741">
    <property type="entry name" value="PorV"/>
</dbReference>
<dbReference type="OrthoDB" id="9758448at2"/>
<name>A0A1I6VTB0_9FLAO</name>
<feature type="domain" description="Type IX secretion system protein PorV" evidence="1">
    <location>
        <begin position="20"/>
        <end position="260"/>
    </location>
</feature>
<dbReference type="RefSeq" id="WP_074980256.1">
    <property type="nucleotide sequence ID" value="NZ_FPAG01000013.1"/>
</dbReference>
<dbReference type="NCBIfam" id="NF033709">
    <property type="entry name" value="PorV_fam"/>
    <property type="match status" value="1"/>
</dbReference>
<dbReference type="Pfam" id="PF19572">
    <property type="entry name" value="PorV"/>
    <property type="match status" value="1"/>
</dbReference>
<gene>
    <name evidence="2" type="ORF">SAMN04487906_3344</name>
</gene>
<dbReference type="Gene3D" id="2.40.160.60">
    <property type="entry name" value="Outer membrane protein transport protein (OMPP1/FadL/TodX)"/>
    <property type="match status" value="1"/>
</dbReference>
<organism evidence="2 3">
    <name type="scientific">Zhouia amylolytica</name>
    <dbReference type="NCBI Taxonomy" id="376730"/>
    <lineage>
        <taxon>Bacteria</taxon>
        <taxon>Pseudomonadati</taxon>
        <taxon>Bacteroidota</taxon>
        <taxon>Flavobacteriia</taxon>
        <taxon>Flavobacteriales</taxon>
        <taxon>Flavobacteriaceae</taxon>
        <taxon>Zhouia</taxon>
    </lineage>
</organism>
<accession>A0A1I6VTB0</accession>
<dbReference type="EMBL" id="FPAG01000013">
    <property type="protein sequence ID" value="SFT16963.1"/>
    <property type="molecule type" value="Genomic_DNA"/>
</dbReference>
<evidence type="ECO:0000313" key="2">
    <source>
        <dbReference type="EMBL" id="SFT16963.1"/>
    </source>
</evidence>
<evidence type="ECO:0000259" key="1">
    <source>
        <dbReference type="Pfam" id="PF19572"/>
    </source>
</evidence>
<dbReference type="Proteomes" id="UP000183209">
    <property type="component" value="Unassembled WGS sequence"/>
</dbReference>